<accession>A0A376BT48</accession>
<sequence length="63" mass="6877">MKRHSVQLLALALSAAVASKPVSIPTPKFTQSVPLAHAVIRKHRHSGVAANRRMAKKRKKAKT</sequence>
<dbReference type="STRING" id="1120980.GCA_000745955_00773"/>
<evidence type="ECO:0000256" key="2">
    <source>
        <dbReference type="SAM" id="SignalP"/>
    </source>
</evidence>
<feature type="signal peptide" evidence="2">
    <location>
        <begin position="1"/>
        <end position="19"/>
    </location>
</feature>
<protein>
    <recommendedName>
        <fullName evidence="5">Acid shock protein</fullName>
    </recommendedName>
</protein>
<organism evidence="3 4">
    <name type="scientific">Alysiella crassa</name>
    <dbReference type="NCBI Taxonomy" id="153491"/>
    <lineage>
        <taxon>Bacteria</taxon>
        <taxon>Pseudomonadati</taxon>
        <taxon>Pseudomonadota</taxon>
        <taxon>Betaproteobacteria</taxon>
        <taxon>Neisseriales</taxon>
        <taxon>Neisseriaceae</taxon>
        <taxon>Alysiella</taxon>
    </lineage>
</organism>
<dbReference type="RefSeq" id="WP_034291809.1">
    <property type="nucleotide sequence ID" value="NZ_CP091519.2"/>
</dbReference>
<evidence type="ECO:0000256" key="1">
    <source>
        <dbReference type="SAM" id="MobiDB-lite"/>
    </source>
</evidence>
<evidence type="ECO:0000313" key="3">
    <source>
        <dbReference type="EMBL" id="SSY80106.1"/>
    </source>
</evidence>
<reference evidence="3 4" key="1">
    <citation type="submission" date="2018-06" db="EMBL/GenBank/DDBJ databases">
        <authorList>
            <consortium name="Pathogen Informatics"/>
            <person name="Doyle S."/>
        </authorList>
    </citation>
    <scope>NUCLEOTIDE SEQUENCE [LARGE SCALE GENOMIC DNA]</scope>
    <source>
        <strain evidence="3 4">NCTC10283</strain>
    </source>
</reference>
<gene>
    <name evidence="3" type="ORF">NCTC10283_01660</name>
</gene>
<feature type="chain" id="PRO_5016672148" description="Acid shock protein" evidence="2">
    <location>
        <begin position="20"/>
        <end position="63"/>
    </location>
</feature>
<feature type="compositionally biased region" description="Basic residues" evidence="1">
    <location>
        <begin position="53"/>
        <end position="63"/>
    </location>
</feature>
<keyword evidence="2" id="KW-0732">Signal</keyword>
<proteinExistence type="predicted"/>
<name>A0A376BT48_9NEIS</name>
<dbReference type="Proteomes" id="UP000254209">
    <property type="component" value="Unassembled WGS sequence"/>
</dbReference>
<evidence type="ECO:0000313" key="4">
    <source>
        <dbReference type="Proteomes" id="UP000254209"/>
    </source>
</evidence>
<feature type="region of interest" description="Disordered" evidence="1">
    <location>
        <begin position="43"/>
        <end position="63"/>
    </location>
</feature>
<dbReference type="AlphaFoldDB" id="A0A376BT48"/>
<keyword evidence="4" id="KW-1185">Reference proteome</keyword>
<evidence type="ECO:0008006" key="5">
    <source>
        <dbReference type="Google" id="ProtNLM"/>
    </source>
</evidence>
<dbReference type="EMBL" id="UFSO01000003">
    <property type="protein sequence ID" value="SSY80106.1"/>
    <property type="molecule type" value="Genomic_DNA"/>
</dbReference>